<accession>A0ABY4EMK8</accession>
<reference evidence="1 2" key="1">
    <citation type="submission" date="2022-04" db="EMBL/GenBank/DDBJ databases">
        <title>Halobacillus sp. isolated from saltern.</title>
        <authorList>
            <person name="Won M."/>
            <person name="Lee C.-M."/>
            <person name="Woen H.-Y."/>
            <person name="Kwon S.-W."/>
        </authorList>
    </citation>
    <scope>NUCLEOTIDE SEQUENCE [LARGE SCALE GENOMIC DNA]</scope>
    <source>
        <strain evidence="1 2">SSBR10-3</strain>
    </source>
</reference>
<evidence type="ECO:0008006" key="3">
    <source>
        <dbReference type="Google" id="ProtNLM"/>
    </source>
</evidence>
<dbReference type="EMBL" id="CP095073">
    <property type="protein sequence ID" value="UOQ45409.1"/>
    <property type="molecule type" value="Genomic_DNA"/>
</dbReference>
<dbReference type="InterPro" id="IPR036173">
    <property type="entry name" value="G39-like_N_sf"/>
</dbReference>
<dbReference type="Gene3D" id="1.10.8.200">
    <property type="entry name" value="Replisome organizer (g39p helicase loader/inhibitor protein)"/>
    <property type="match status" value="1"/>
</dbReference>
<dbReference type="SUPFAM" id="SSF89064">
    <property type="entry name" value="Replisome organizer (g39p helicase loader/inhibitor protein)"/>
    <property type="match status" value="1"/>
</dbReference>
<name>A0ABY4EMK8_9BACI</name>
<dbReference type="Proteomes" id="UP000831787">
    <property type="component" value="Chromosome"/>
</dbReference>
<sequence length="109" mass="12619">MTYEEALEVLETIHEFYPDKFQVTKRKANLLIPQLEEMDFAGVMNKLAAFTAAAPFPPTLSQIAVFPPEENYYLERMKAWEKEADAVSEETKRAFHIKLEQLMEGFSND</sequence>
<evidence type="ECO:0000313" key="2">
    <source>
        <dbReference type="Proteomes" id="UP000831787"/>
    </source>
</evidence>
<organism evidence="1 2">
    <name type="scientific">Halobacillus salinarum</name>
    <dbReference type="NCBI Taxonomy" id="2932257"/>
    <lineage>
        <taxon>Bacteria</taxon>
        <taxon>Bacillati</taxon>
        <taxon>Bacillota</taxon>
        <taxon>Bacilli</taxon>
        <taxon>Bacillales</taxon>
        <taxon>Bacillaceae</taxon>
        <taxon>Halobacillus</taxon>
    </lineage>
</organism>
<evidence type="ECO:0000313" key="1">
    <source>
        <dbReference type="EMBL" id="UOQ45409.1"/>
    </source>
</evidence>
<dbReference type="RefSeq" id="WP_244712113.1">
    <property type="nucleotide sequence ID" value="NZ_CP095073.1"/>
</dbReference>
<proteinExistence type="predicted"/>
<keyword evidence="2" id="KW-1185">Reference proteome</keyword>
<gene>
    <name evidence="1" type="ORF">MUN89_05540</name>
</gene>
<protein>
    <recommendedName>
        <fullName evidence="3">Loader and inhibitor of phage G40P</fullName>
    </recommendedName>
</protein>